<evidence type="ECO:0000256" key="4">
    <source>
        <dbReference type="SAM" id="Phobius"/>
    </source>
</evidence>
<comment type="subcellular location">
    <subcellularLocation>
        <location evidence="1">Cell membrane</location>
        <topology evidence="1">Multi-pass membrane protein</topology>
    </subcellularLocation>
</comment>
<keyword evidence="3" id="KW-1003">Cell membrane</keyword>
<reference evidence="5 6" key="1">
    <citation type="journal article" date="2024" name="G3 (Bethesda)">
        <title>Genome assembly of Hibiscus sabdariffa L. provides insights into metabolisms of medicinal natural products.</title>
        <authorList>
            <person name="Kim T."/>
        </authorList>
    </citation>
    <scope>NUCLEOTIDE SEQUENCE [LARGE SCALE GENOMIC DNA]</scope>
    <source>
        <strain evidence="5">TK-2024</strain>
        <tissue evidence="5">Old leaves</tissue>
    </source>
</reference>
<dbReference type="Proteomes" id="UP001472677">
    <property type="component" value="Unassembled WGS sequence"/>
</dbReference>
<keyword evidence="4" id="KW-1133">Transmembrane helix</keyword>
<evidence type="ECO:0000313" key="6">
    <source>
        <dbReference type="Proteomes" id="UP001472677"/>
    </source>
</evidence>
<evidence type="ECO:0000313" key="5">
    <source>
        <dbReference type="EMBL" id="KAK8564329.1"/>
    </source>
</evidence>
<sequence length="234" mass="26431">MVDPSSRAGYVELGEHSSPKLDKYQKCSSSWFPFSSHWFFASSVCLERSEGVNNSRIRHNVPGERRLCCLGLVGFRSLLGFQQGWMKWLSGVIDNALYPVLSLDYLKSTISELEGGLPRTIAVLAITIVLTYMSYRGLNIVGWVAIFLEVFSLLPFIFMGFVAVPRLNASRWLVMDLGNVNWSGTPLVLLLYSSYQPPCTSGSTHNLRVVRVQRLQLLSYRLYAHVMLLRQLTS</sequence>
<gene>
    <name evidence="5" type="ORF">V6N12_036455</name>
</gene>
<organism evidence="5 6">
    <name type="scientific">Hibiscus sabdariffa</name>
    <name type="common">roselle</name>
    <dbReference type="NCBI Taxonomy" id="183260"/>
    <lineage>
        <taxon>Eukaryota</taxon>
        <taxon>Viridiplantae</taxon>
        <taxon>Streptophyta</taxon>
        <taxon>Embryophyta</taxon>
        <taxon>Tracheophyta</taxon>
        <taxon>Spermatophyta</taxon>
        <taxon>Magnoliopsida</taxon>
        <taxon>eudicotyledons</taxon>
        <taxon>Gunneridae</taxon>
        <taxon>Pentapetalae</taxon>
        <taxon>rosids</taxon>
        <taxon>malvids</taxon>
        <taxon>Malvales</taxon>
        <taxon>Malvaceae</taxon>
        <taxon>Malvoideae</taxon>
        <taxon>Hibiscus</taxon>
    </lineage>
</organism>
<evidence type="ECO:0000256" key="2">
    <source>
        <dbReference type="ARBA" id="ARBA00022448"/>
    </source>
</evidence>
<evidence type="ECO:0000256" key="1">
    <source>
        <dbReference type="ARBA" id="ARBA00004651"/>
    </source>
</evidence>
<evidence type="ECO:0000256" key="3">
    <source>
        <dbReference type="ARBA" id="ARBA00022475"/>
    </source>
</evidence>
<name>A0ABR2EQQ1_9ROSI</name>
<accession>A0ABR2EQQ1</accession>
<dbReference type="InterPro" id="IPR044566">
    <property type="entry name" value="RMV1-like"/>
</dbReference>
<proteinExistence type="predicted"/>
<dbReference type="PANTHER" id="PTHR45826:SF4">
    <property type="entry name" value="NEUTRAL AMINO ACID TRANSPORTER"/>
    <property type="match status" value="1"/>
</dbReference>
<dbReference type="PANTHER" id="PTHR45826">
    <property type="entry name" value="POLYAMINE TRANSPORTER PUT1"/>
    <property type="match status" value="1"/>
</dbReference>
<keyword evidence="6" id="KW-1185">Reference proteome</keyword>
<protein>
    <submittedName>
        <fullName evidence="5">Uncharacterized protein</fullName>
    </submittedName>
</protein>
<keyword evidence="4" id="KW-0812">Transmembrane</keyword>
<keyword evidence="2" id="KW-0813">Transport</keyword>
<comment type="caution">
    <text evidence="5">The sequence shown here is derived from an EMBL/GenBank/DDBJ whole genome shotgun (WGS) entry which is preliminary data.</text>
</comment>
<dbReference type="Gene3D" id="1.20.1740.10">
    <property type="entry name" value="Amino acid/polyamine transporter I"/>
    <property type="match status" value="1"/>
</dbReference>
<feature type="transmembrane region" description="Helical" evidence="4">
    <location>
        <begin position="141"/>
        <end position="164"/>
    </location>
</feature>
<dbReference type="EMBL" id="JBBPBM010000011">
    <property type="protein sequence ID" value="KAK8564329.1"/>
    <property type="molecule type" value="Genomic_DNA"/>
</dbReference>
<keyword evidence="4" id="KW-0472">Membrane</keyword>